<comment type="cofactor">
    <cofactor evidence="1">
        <name>Fe(2+)</name>
        <dbReference type="ChEBI" id="CHEBI:29033"/>
    </cofactor>
</comment>
<evidence type="ECO:0000256" key="5">
    <source>
        <dbReference type="ARBA" id="ARBA00023004"/>
    </source>
</evidence>
<accession>A0A4V2S2U7</accession>
<keyword evidence="9" id="KW-1185">Reference proteome</keyword>
<keyword evidence="8" id="KW-0687">Ribonucleoprotein</keyword>
<dbReference type="EMBL" id="SLWQ01000002">
    <property type="protein sequence ID" value="TCO41850.1"/>
    <property type="molecule type" value="Genomic_DNA"/>
</dbReference>
<keyword evidence="3" id="KW-0223">Dioxygenase</keyword>
<dbReference type="PANTHER" id="PTHR13096">
    <property type="entry name" value="MINA53 MYC INDUCED NUCLEAR ANTIGEN"/>
    <property type="match status" value="1"/>
</dbReference>
<dbReference type="Gene3D" id="2.60.120.650">
    <property type="entry name" value="Cupin"/>
    <property type="match status" value="1"/>
</dbReference>
<comment type="caution">
    <text evidence="8">The sequence shown here is derived from an EMBL/GenBank/DDBJ whole genome shotgun (WGS) entry which is preliminary data.</text>
</comment>
<keyword evidence="2" id="KW-0479">Metal-binding</keyword>
<evidence type="ECO:0000313" key="8">
    <source>
        <dbReference type="EMBL" id="TCO41850.1"/>
    </source>
</evidence>
<dbReference type="SMART" id="SM00558">
    <property type="entry name" value="JmjC"/>
    <property type="match status" value="1"/>
</dbReference>
<gene>
    <name evidence="8" type="ORF">EV148_102201</name>
</gene>
<dbReference type="AlphaFoldDB" id="A0A4V2S2U7"/>
<evidence type="ECO:0000256" key="3">
    <source>
        <dbReference type="ARBA" id="ARBA00022964"/>
    </source>
</evidence>
<name>A0A4V2S2U7_9GAMM</name>
<dbReference type="GO" id="GO:0005840">
    <property type="term" value="C:ribosome"/>
    <property type="evidence" value="ECO:0007669"/>
    <property type="project" value="UniProtKB-KW"/>
</dbReference>
<dbReference type="PROSITE" id="PS51184">
    <property type="entry name" value="JMJC"/>
    <property type="match status" value="1"/>
</dbReference>
<keyword evidence="4" id="KW-0560">Oxidoreductase</keyword>
<sequence>MGHVRARLRSDPMKIEVRARANQPLGMSPATFLRDYWQKQPLLVRGAFPGFSSPVAPDDLAGLACEESALSRIVVETPVRARAQGRGGDTPARSRWELRTGPFDEAEFAKLPKTHWTLLVQDVDKWDAEVAALLDAFAFLPRWRIDDVMISYAEDGGSVGAHVDQYDVFLLQGLGRRRWQISTDPAAPTAFRDDVELKLLAEFTPTHEWTLEPGDMLYLPPGVPHHGVALGACMTYSIGMRAPSQSDLLGDFVDHLIETLPEEARYADDDLAPANGDGEIDEAAIARVVRAMPWLRIGDDGAGGPKHAGRVDRERETGGCSGSVSASSLRTWFGKFITRYRAAQIAAPPPRRLGDAAFRRAIAGGARVLRNPWSRCAWMREGRGARLFVAGEAYPCSLALARALGGDRAPTLDGTTDPRDLALLRTLVDAGHFVLARTPRKGGRP</sequence>
<dbReference type="SUPFAM" id="SSF51197">
    <property type="entry name" value="Clavaminate synthase-like"/>
    <property type="match status" value="1"/>
</dbReference>
<evidence type="ECO:0000256" key="6">
    <source>
        <dbReference type="SAM" id="MobiDB-lite"/>
    </source>
</evidence>
<reference evidence="8 9" key="1">
    <citation type="journal article" date="2015" name="Stand. Genomic Sci.">
        <title>Genomic Encyclopedia of Bacterial and Archaeal Type Strains, Phase III: the genomes of soil and plant-associated and newly described type strains.</title>
        <authorList>
            <person name="Whitman W.B."/>
            <person name="Woyke T."/>
            <person name="Klenk H.P."/>
            <person name="Zhou Y."/>
            <person name="Lilburn T.G."/>
            <person name="Beck B.J."/>
            <person name="De Vos P."/>
            <person name="Vandamme P."/>
            <person name="Eisen J.A."/>
            <person name="Garrity G."/>
            <person name="Hugenholtz P."/>
            <person name="Kyrpides N.C."/>
        </authorList>
    </citation>
    <scope>NUCLEOTIDE SEQUENCE [LARGE SCALE GENOMIC DNA]</scope>
    <source>
        <strain evidence="8 9">A3</strain>
    </source>
</reference>
<dbReference type="Gene3D" id="3.40.366.30">
    <property type="entry name" value="50S ribosomal protein L16 arginine hydroxylase, Chain A, Domain 2"/>
    <property type="match status" value="2"/>
</dbReference>
<dbReference type="Pfam" id="PF08007">
    <property type="entry name" value="JmjC_2"/>
    <property type="match status" value="1"/>
</dbReference>
<organism evidence="8 9">
    <name type="scientific">Dokdonella fugitiva</name>
    <dbReference type="NCBI Taxonomy" id="328517"/>
    <lineage>
        <taxon>Bacteria</taxon>
        <taxon>Pseudomonadati</taxon>
        <taxon>Pseudomonadota</taxon>
        <taxon>Gammaproteobacteria</taxon>
        <taxon>Lysobacterales</taxon>
        <taxon>Rhodanobacteraceae</taxon>
        <taxon>Dokdonella</taxon>
    </lineage>
</organism>
<keyword evidence="8" id="KW-0689">Ribosomal protein</keyword>
<dbReference type="PANTHER" id="PTHR13096:SF8">
    <property type="entry name" value="RIBOSOMAL OXYGENASE 1"/>
    <property type="match status" value="1"/>
</dbReference>
<evidence type="ECO:0000256" key="4">
    <source>
        <dbReference type="ARBA" id="ARBA00023002"/>
    </source>
</evidence>
<proteinExistence type="predicted"/>
<evidence type="ECO:0000313" key="9">
    <source>
        <dbReference type="Proteomes" id="UP000294862"/>
    </source>
</evidence>
<dbReference type="GO" id="GO:0016706">
    <property type="term" value="F:2-oxoglutarate-dependent dioxygenase activity"/>
    <property type="evidence" value="ECO:0007669"/>
    <property type="project" value="TreeGrafter"/>
</dbReference>
<dbReference type="Proteomes" id="UP000294862">
    <property type="component" value="Unassembled WGS sequence"/>
</dbReference>
<dbReference type="GO" id="GO:0046872">
    <property type="term" value="F:metal ion binding"/>
    <property type="evidence" value="ECO:0007669"/>
    <property type="project" value="UniProtKB-KW"/>
</dbReference>
<dbReference type="InterPro" id="IPR046799">
    <property type="entry name" value="ROXA-like_wH"/>
</dbReference>
<protein>
    <submittedName>
        <fullName evidence="8">50S ribosomal protein L16 3-hydroxylase</fullName>
    </submittedName>
</protein>
<keyword evidence="5" id="KW-0408">Iron</keyword>
<dbReference type="InterPro" id="IPR039994">
    <property type="entry name" value="NO66-like"/>
</dbReference>
<evidence type="ECO:0000259" key="7">
    <source>
        <dbReference type="PROSITE" id="PS51184"/>
    </source>
</evidence>
<feature type="region of interest" description="Disordered" evidence="6">
    <location>
        <begin position="303"/>
        <end position="322"/>
    </location>
</feature>
<dbReference type="Pfam" id="PF20514">
    <property type="entry name" value="WHD_ROXA"/>
    <property type="match status" value="1"/>
</dbReference>
<evidence type="ECO:0000256" key="1">
    <source>
        <dbReference type="ARBA" id="ARBA00001954"/>
    </source>
</evidence>
<dbReference type="InterPro" id="IPR003347">
    <property type="entry name" value="JmjC_dom"/>
</dbReference>
<feature type="domain" description="JmjC" evidence="7">
    <location>
        <begin position="129"/>
        <end position="257"/>
    </location>
</feature>
<evidence type="ECO:0000256" key="2">
    <source>
        <dbReference type="ARBA" id="ARBA00022723"/>
    </source>
</evidence>